<dbReference type="AlphaFoldDB" id="A0A1B9F702"/>
<protein>
    <recommendedName>
        <fullName evidence="2">VanZ-like domain-containing protein</fullName>
    </recommendedName>
</protein>
<gene>
    <name evidence="3" type="ORF">DBT_0975</name>
</gene>
<comment type="caution">
    <text evidence="3">The sequence shown here is derived from an EMBL/GenBank/DDBJ whole genome shotgun (WGS) entry which is preliminary data.</text>
</comment>
<feature type="domain" description="VanZ-like" evidence="2">
    <location>
        <begin position="25"/>
        <end position="107"/>
    </location>
</feature>
<keyword evidence="1" id="KW-1133">Transmembrane helix</keyword>
<feature type="transmembrane region" description="Helical" evidence="1">
    <location>
        <begin position="37"/>
        <end position="54"/>
    </location>
</feature>
<dbReference type="NCBIfam" id="NF037970">
    <property type="entry name" value="vanZ_1"/>
    <property type="match status" value="1"/>
</dbReference>
<name>A0A1B9F702_9BACT</name>
<keyword evidence="1" id="KW-0472">Membrane</keyword>
<feature type="transmembrane region" description="Helical" evidence="1">
    <location>
        <begin position="90"/>
        <end position="111"/>
    </location>
</feature>
<reference evidence="3 4" key="1">
    <citation type="submission" date="2016-06" db="EMBL/GenBank/DDBJ databases">
        <title>Respiratory ammonification of nitrate coupled to the oxidation of elemental sulfur in deep-sea autotrophic thermophilic bacteria.</title>
        <authorList>
            <person name="Slobodkina G.B."/>
            <person name="Mardanov A.V."/>
            <person name="Ravin N.V."/>
            <person name="Frolova A.A."/>
            <person name="Viryasiv M.B."/>
            <person name="Chernyh N.A."/>
            <person name="Bonch-Osmolovskaya E.A."/>
            <person name="Slobodkin A.I."/>
        </authorList>
    </citation>
    <scope>NUCLEOTIDE SEQUENCE [LARGE SCALE GENOMIC DNA]</scope>
    <source>
        <strain evidence="3 4">S69</strain>
    </source>
</reference>
<dbReference type="PATRIC" id="fig|1156395.6.peg.993"/>
<keyword evidence="4" id="KW-1185">Reference proteome</keyword>
<dbReference type="Pfam" id="PF04892">
    <property type="entry name" value="VanZ"/>
    <property type="match status" value="1"/>
</dbReference>
<dbReference type="InterPro" id="IPR006976">
    <property type="entry name" value="VanZ-like"/>
</dbReference>
<evidence type="ECO:0000256" key="1">
    <source>
        <dbReference type="SAM" id="Phobius"/>
    </source>
</evidence>
<dbReference type="Proteomes" id="UP000093080">
    <property type="component" value="Unassembled WGS sequence"/>
</dbReference>
<proteinExistence type="predicted"/>
<sequence length="120" mass="13198">MPGSWKMTILLDIYAFIQKIYGLTLAHFARTVNISKLAHPLLFGFLGGICWLLARDRSPFMKAADIAMLAGATEMMQLFVKGRTASFLDFLLDCAGGAGGVVLFLLFISLLRRAEKKAVI</sequence>
<accession>A0A1B9F702</accession>
<evidence type="ECO:0000313" key="3">
    <source>
        <dbReference type="EMBL" id="OCC15624.1"/>
    </source>
</evidence>
<evidence type="ECO:0000259" key="2">
    <source>
        <dbReference type="Pfam" id="PF04892"/>
    </source>
</evidence>
<keyword evidence="1" id="KW-0812">Transmembrane</keyword>
<evidence type="ECO:0000313" key="4">
    <source>
        <dbReference type="Proteomes" id="UP000093080"/>
    </source>
</evidence>
<dbReference type="STRING" id="1156395.DBT_0975"/>
<dbReference type="EMBL" id="MAGO01000004">
    <property type="protein sequence ID" value="OCC15624.1"/>
    <property type="molecule type" value="Genomic_DNA"/>
</dbReference>
<organism evidence="3 4">
    <name type="scientific">Dissulfuribacter thermophilus</name>
    <dbReference type="NCBI Taxonomy" id="1156395"/>
    <lineage>
        <taxon>Bacteria</taxon>
        <taxon>Pseudomonadati</taxon>
        <taxon>Thermodesulfobacteriota</taxon>
        <taxon>Dissulfuribacteria</taxon>
        <taxon>Dissulfuribacterales</taxon>
        <taxon>Dissulfuribacteraceae</taxon>
        <taxon>Dissulfuribacter</taxon>
    </lineage>
</organism>